<keyword evidence="2 4" id="KW-0472">Membrane</keyword>
<feature type="transmembrane region" description="Helical" evidence="4">
    <location>
        <begin position="62"/>
        <end position="82"/>
    </location>
</feature>
<feature type="region of interest" description="Disordered" evidence="3">
    <location>
        <begin position="1"/>
        <end position="21"/>
    </location>
</feature>
<dbReference type="AlphaFoldDB" id="A0A4Q5MY11"/>
<keyword evidence="2" id="KW-0813">Transport</keyword>
<dbReference type="EMBL" id="SDWW01000031">
    <property type="protein sequence ID" value="RYV50545.1"/>
    <property type="molecule type" value="Genomic_DNA"/>
</dbReference>
<dbReference type="GO" id="GO:0005886">
    <property type="term" value="C:plasma membrane"/>
    <property type="evidence" value="ECO:0007669"/>
    <property type="project" value="UniProtKB-SubCell"/>
</dbReference>
<evidence type="ECO:0000313" key="6">
    <source>
        <dbReference type="Proteomes" id="UP000293764"/>
    </source>
</evidence>
<protein>
    <recommendedName>
        <fullName evidence="2">Biotin transporter</fullName>
    </recommendedName>
</protein>
<sequence length="218" mass="22067">MSTAPQNEPRTSPTPSGAVALPSVGARGRARSGTTTDVALVATFAAFIAVCALLPSIPVAGIPVPITLQTFGVLLAGVVLGPRRGAAAVGLYLAVGLAGMPVFAQATGGLAVVAKPSFGYLIAFPLAAALAGYVASLARRVRPALRPFVLFGAAMSGSLVFIHPIGIAVMGWRLDLDPGAAIALGATFVPGDVIKNMLVAVVAAAIFRAFPDMLRVRR</sequence>
<feature type="transmembrane region" description="Helical" evidence="4">
    <location>
        <begin position="118"/>
        <end position="136"/>
    </location>
</feature>
<feature type="compositionally biased region" description="Polar residues" evidence="3">
    <location>
        <begin position="1"/>
        <end position="15"/>
    </location>
</feature>
<dbReference type="Gene3D" id="1.10.1760.20">
    <property type="match status" value="1"/>
</dbReference>
<dbReference type="Proteomes" id="UP000293764">
    <property type="component" value="Unassembled WGS sequence"/>
</dbReference>
<gene>
    <name evidence="5" type="ORF">EUA98_12975</name>
</gene>
<keyword evidence="4" id="KW-1133">Transmembrane helix</keyword>
<organism evidence="5 6">
    <name type="scientific">Pengzhenrongella frigida</name>
    <dbReference type="NCBI Taxonomy" id="1259133"/>
    <lineage>
        <taxon>Bacteria</taxon>
        <taxon>Bacillati</taxon>
        <taxon>Actinomycetota</taxon>
        <taxon>Actinomycetes</taxon>
        <taxon>Micrococcales</taxon>
        <taxon>Pengzhenrongella</taxon>
    </lineage>
</organism>
<dbReference type="InterPro" id="IPR003784">
    <property type="entry name" value="BioY"/>
</dbReference>
<dbReference type="RefSeq" id="WP_130103110.1">
    <property type="nucleotide sequence ID" value="NZ_SDWW01000031.1"/>
</dbReference>
<keyword evidence="2" id="KW-1003">Cell membrane</keyword>
<keyword evidence="4" id="KW-0812">Transmembrane</keyword>
<name>A0A4Q5MY11_9MICO</name>
<evidence type="ECO:0000256" key="1">
    <source>
        <dbReference type="ARBA" id="ARBA00010692"/>
    </source>
</evidence>
<proteinExistence type="inferred from homology"/>
<dbReference type="PANTHER" id="PTHR34295">
    <property type="entry name" value="BIOTIN TRANSPORTER BIOY"/>
    <property type="match status" value="1"/>
</dbReference>
<feature type="transmembrane region" description="Helical" evidence="4">
    <location>
        <begin position="148"/>
        <end position="173"/>
    </location>
</feature>
<dbReference type="PIRSF" id="PIRSF016661">
    <property type="entry name" value="BioY"/>
    <property type="match status" value="1"/>
</dbReference>
<reference evidence="5 6" key="1">
    <citation type="submission" date="2019-01" db="EMBL/GenBank/DDBJ databases">
        <title>Novel species of Cellulomonas.</title>
        <authorList>
            <person name="Liu Q."/>
            <person name="Xin Y.-H."/>
        </authorList>
    </citation>
    <scope>NUCLEOTIDE SEQUENCE [LARGE SCALE GENOMIC DNA]</scope>
    <source>
        <strain evidence="5 6">HLT2-17</strain>
    </source>
</reference>
<feature type="transmembrane region" description="Helical" evidence="4">
    <location>
        <begin position="38"/>
        <end position="56"/>
    </location>
</feature>
<dbReference type="GO" id="GO:0015225">
    <property type="term" value="F:biotin transmembrane transporter activity"/>
    <property type="evidence" value="ECO:0007669"/>
    <property type="project" value="UniProtKB-UniRule"/>
</dbReference>
<keyword evidence="6" id="KW-1185">Reference proteome</keyword>
<evidence type="ECO:0000313" key="5">
    <source>
        <dbReference type="EMBL" id="RYV50545.1"/>
    </source>
</evidence>
<feature type="transmembrane region" description="Helical" evidence="4">
    <location>
        <begin position="89"/>
        <end position="112"/>
    </location>
</feature>
<comment type="subcellular location">
    <subcellularLocation>
        <location evidence="2">Cell membrane</location>
        <topology evidence="2">Multi-pass membrane protein</topology>
    </subcellularLocation>
</comment>
<dbReference type="PANTHER" id="PTHR34295:SF1">
    <property type="entry name" value="BIOTIN TRANSPORTER BIOY"/>
    <property type="match status" value="1"/>
</dbReference>
<comment type="caution">
    <text evidence="5">The sequence shown here is derived from an EMBL/GenBank/DDBJ whole genome shotgun (WGS) entry which is preliminary data.</text>
</comment>
<dbReference type="Pfam" id="PF02632">
    <property type="entry name" value="BioY"/>
    <property type="match status" value="1"/>
</dbReference>
<feature type="transmembrane region" description="Helical" evidence="4">
    <location>
        <begin position="193"/>
        <end position="210"/>
    </location>
</feature>
<evidence type="ECO:0000256" key="4">
    <source>
        <dbReference type="SAM" id="Phobius"/>
    </source>
</evidence>
<evidence type="ECO:0000256" key="2">
    <source>
        <dbReference type="PIRNR" id="PIRNR016661"/>
    </source>
</evidence>
<comment type="similarity">
    <text evidence="1 2">Belongs to the BioY family.</text>
</comment>
<dbReference type="OrthoDB" id="9803495at2"/>
<evidence type="ECO:0000256" key="3">
    <source>
        <dbReference type="SAM" id="MobiDB-lite"/>
    </source>
</evidence>
<accession>A0A4Q5MY11</accession>